<feature type="compositionally biased region" description="Basic and acidic residues" evidence="2">
    <location>
        <begin position="365"/>
        <end position="380"/>
    </location>
</feature>
<evidence type="ECO:0000313" key="5">
    <source>
        <dbReference type="Proteomes" id="UP000078046"/>
    </source>
</evidence>
<gene>
    <name evidence="4" type="ORF">A3Q56_02326</name>
</gene>
<feature type="domain" description="RRM" evidence="3">
    <location>
        <begin position="11"/>
        <end position="91"/>
    </location>
</feature>
<dbReference type="Proteomes" id="UP000078046">
    <property type="component" value="Unassembled WGS sequence"/>
</dbReference>
<sequence length="402" mass="46340">MGSKSKHGKSRIIKIVNMGPGVNREQIYAFFRNIGRISECKFYPEKISEENKNSSKVAFVKFSDSYDTRVSLHLNETVIGDRAIHVTPFDNNEIPSQTEALIAATSFEQEEAELEDDNLTSRLFNTDSGLNVIRTTFVKPVDTKIPKFPDLPENTDRSELERIRRTIYVSNLDKSVVPEQLLAFFSIVGEVMYVRMTDVITPETIGAYIEFSLQKSVVVAFTYNNAIFRGKPLKISHSISAIEIIDNDEKTRSVDKKMNEALKQVRAAEDLIAEKAASMTYPRSPVRYKRSRSRHRSRSKRHRRKRTRSRSRSPRRHRRKHRRSRSRSRGSAYRSKHRSHRSKRYSRGSDKKSETSSEKYIAVKKSSEDTHDKNSSDTDKFLQVNNPESNNKPESQCEPVTN</sequence>
<reference evidence="4 5" key="1">
    <citation type="submission" date="2016-04" db="EMBL/GenBank/DDBJ databases">
        <title>The genome of Intoshia linei affirms orthonectids as highly simplified spiralians.</title>
        <authorList>
            <person name="Mikhailov K.V."/>
            <person name="Slusarev G.S."/>
            <person name="Nikitin M.A."/>
            <person name="Logacheva M.D."/>
            <person name="Penin A."/>
            <person name="Aleoshin V."/>
            <person name="Panchin Y.V."/>
        </authorList>
    </citation>
    <scope>NUCLEOTIDE SEQUENCE [LARGE SCALE GENOMIC DNA]</scope>
    <source>
        <strain evidence="4">Intl2013</strain>
        <tissue evidence="4">Whole animal</tissue>
    </source>
</reference>
<dbReference type="GO" id="GO:0003723">
    <property type="term" value="F:RNA binding"/>
    <property type="evidence" value="ECO:0007669"/>
    <property type="project" value="UniProtKB-UniRule"/>
</dbReference>
<comment type="caution">
    <text evidence="4">The sequence shown here is derived from an EMBL/GenBank/DDBJ whole genome shotgun (WGS) entry which is preliminary data.</text>
</comment>
<dbReference type="AlphaFoldDB" id="A0A177B8Y2"/>
<proteinExistence type="predicted"/>
<evidence type="ECO:0000256" key="2">
    <source>
        <dbReference type="SAM" id="MobiDB-lite"/>
    </source>
</evidence>
<dbReference type="SUPFAM" id="SSF54928">
    <property type="entry name" value="RNA-binding domain, RBD"/>
    <property type="match status" value="2"/>
</dbReference>
<feature type="compositionally biased region" description="Basic and acidic residues" evidence="2">
    <location>
        <begin position="347"/>
        <end position="357"/>
    </location>
</feature>
<dbReference type="OrthoDB" id="7763451at2759"/>
<feature type="compositionally biased region" description="Basic residues" evidence="2">
    <location>
        <begin position="286"/>
        <end position="346"/>
    </location>
</feature>
<dbReference type="PANTHER" id="PTHR32343:SF22">
    <property type="entry name" value="LD29830P"/>
    <property type="match status" value="1"/>
</dbReference>
<dbReference type="SMART" id="SM00360">
    <property type="entry name" value="RRM"/>
    <property type="match status" value="2"/>
</dbReference>
<dbReference type="PANTHER" id="PTHR32343">
    <property type="entry name" value="SERINE/ARGININE-RICH SPLICING FACTOR"/>
    <property type="match status" value="1"/>
</dbReference>
<organism evidence="4 5">
    <name type="scientific">Intoshia linei</name>
    <dbReference type="NCBI Taxonomy" id="1819745"/>
    <lineage>
        <taxon>Eukaryota</taxon>
        <taxon>Metazoa</taxon>
        <taxon>Spiralia</taxon>
        <taxon>Lophotrochozoa</taxon>
        <taxon>Mesozoa</taxon>
        <taxon>Orthonectida</taxon>
        <taxon>Rhopaluridae</taxon>
        <taxon>Intoshia</taxon>
    </lineage>
</organism>
<dbReference type="GO" id="GO:0005654">
    <property type="term" value="C:nucleoplasm"/>
    <property type="evidence" value="ECO:0007669"/>
    <property type="project" value="TreeGrafter"/>
</dbReference>
<dbReference type="Gene3D" id="3.30.70.330">
    <property type="match status" value="2"/>
</dbReference>
<evidence type="ECO:0000259" key="3">
    <source>
        <dbReference type="PROSITE" id="PS50102"/>
    </source>
</evidence>
<feature type="domain" description="RRM" evidence="3">
    <location>
        <begin position="165"/>
        <end position="240"/>
    </location>
</feature>
<evidence type="ECO:0000256" key="1">
    <source>
        <dbReference type="PROSITE-ProRule" id="PRU00176"/>
    </source>
</evidence>
<dbReference type="InterPro" id="IPR000504">
    <property type="entry name" value="RRM_dom"/>
</dbReference>
<feature type="compositionally biased region" description="Polar residues" evidence="2">
    <location>
        <begin position="383"/>
        <end position="402"/>
    </location>
</feature>
<dbReference type="Pfam" id="PF00076">
    <property type="entry name" value="RRM_1"/>
    <property type="match status" value="2"/>
</dbReference>
<name>A0A177B8Y2_9BILA</name>
<dbReference type="EMBL" id="LWCA01000215">
    <property type="protein sequence ID" value="OAF69884.1"/>
    <property type="molecule type" value="Genomic_DNA"/>
</dbReference>
<evidence type="ECO:0000313" key="4">
    <source>
        <dbReference type="EMBL" id="OAF69884.1"/>
    </source>
</evidence>
<keyword evidence="5" id="KW-1185">Reference proteome</keyword>
<dbReference type="InterPro" id="IPR035979">
    <property type="entry name" value="RBD_domain_sf"/>
</dbReference>
<feature type="region of interest" description="Disordered" evidence="2">
    <location>
        <begin position="280"/>
        <end position="402"/>
    </location>
</feature>
<dbReference type="PROSITE" id="PS50102">
    <property type="entry name" value="RRM"/>
    <property type="match status" value="2"/>
</dbReference>
<protein>
    <recommendedName>
        <fullName evidence="3">RRM domain-containing protein</fullName>
    </recommendedName>
</protein>
<accession>A0A177B8Y2</accession>
<dbReference type="InterPro" id="IPR012677">
    <property type="entry name" value="Nucleotide-bd_a/b_plait_sf"/>
</dbReference>
<keyword evidence="1" id="KW-0694">RNA-binding</keyword>